<gene>
    <name evidence="9" type="ORF">EL26_09430</name>
</gene>
<feature type="transmembrane region" description="Helical" evidence="7">
    <location>
        <begin position="208"/>
        <end position="233"/>
    </location>
</feature>
<dbReference type="Pfam" id="PF07690">
    <property type="entry name" value="MFS_1"/>
    <property type="match status" value="2"/>
</dbReference>
<dbReference type="InterPro" id="IPR020846">
    <property type="entry name" value="MFS_dom"/>
</dbReference>
<dbReference type="PANTHER" id="PTHR23517">
    <property type="entry name" value="RESISTANCE PROTEIN MDTM, PUTATIVE-RELATED-RELATED"/>
    <property type="match status" value="1"/>
</dbReference>
<feature type="transmembrane region" description="Helical" evidence="7">
    <location>
        <begin position="79"/>
        <end position="96"/>
    </location>
</feature>
<dbReference type="Gene3D" id="1.20.1250.20">
    <property type="entry name" value="MFS general substrate transporter like domains"/>
    <property type="match status" value="1"/>
</dbReference>
<dbReference type="SUPFAM" id="SSF103473">
    <property type="entry name" value="MFS general substrate transporter"/>
    <property type="match status" value="1"/>
</dbReference>
<dbReference type="eggNOG" id="COG2814">
    <property type="taxonomic scope" value="Bacteria"/>
</dbReference>
<dbReference type="AlphaFoldDB" id="A0A074LUP6"/>
<organism evidence="9 10">
    <name type="scientific">Tumebacillus flagellatus</name>
    <dbReference type="NCBI Taxonomy" id="1157490"/>
    <lineage>
        <taxon>Bacteria</taxon>
        <taxon>Bacillati</taxon>
        <taxon>Bacillota</taxon>
        <taxon>Bacilli</taxon>
        <taxon>Bacillales</taxon>
        <taxon>Alicyclobacillaceae</taxon>
        <taxon>Tumebacillus</taxon>
    </lineage>
</organism>
<feature type="transmembrane region" description="Helical" evidence="7">
    <location>
        <begin position="343"/>
        <end position="361"/>
    </location>
</feature>
<keyword evidence="10" id="KW-1185">Reference proteome</keyword>
<evidence type="ECO:0000256" key="2">
    <source>
        <dbReference type="ARBA" id="ARBA00022448"/>
    </source>
</evidence>
<feature type="transmembrane region" description="Helical" evidence="7">
    <location>
        <begin position="102"/>
        <end position="125"/>
    </location>
</feature>
<feature type="transmembrane region" description="Helical" evidence="7">
    <location>
        <begin position="307"/>
        <end position="331"/>
    </location>
</feature>
<evidence type="ECO:0000256" key="4">
    <source>
        <dbReference type="ARBA" id="ARBA00022692"/>
    </source>
</evidence>
<keyword evidence="5 7" id="KW-1133">Transmembrane helix</keyword>
<dbReference type="InterPro" id="IPR011701">
    <property type="entry name" value="MFS"/>
</dbReference>
<dbReference type="GO" id="GO:0022857">
    <property type="term" value="F:transmembrane transporter activity"/>
    <property type="evidence" value="ECO:0007669"/>
    <property type="project" value="InterPro"/>
</dbReference>
<dbReference type="InterPro" id="IPR036259">
    <property type="entry name" value="MFS_trans_sf"/>
</dbReference>
<feature type="transmembrane region" description="Helical" evidence="7">
    <location>
        <begin position="373"/>
        <end position="392"/>
    </location>
</feature>
<dbReference type="GO" id="GO:0005886">
    <property type="term" value="C:plasma membrane"/>
    <property type="evidence" value="ECO:0007669"/>
    <property type="project" value="UniProtKB-SubCell"/>
</dbReference>
<name>A0A074LUP6_9BACL</name>
<dbReference type="PROSITE" id="PS00216">
    <property type="entry name" value="SUGAR_TRANSPORT_1"/>
    <property type="match status" value="1"/>
</dbReference>
<keyword evidence="2" id="KW-0813">Transport</keyword>
<proteinExistence type="predicted"/>
<reference evidence="9 10" key="1">
    <citation type="journal article" date="2013" name="Int. J. Syst. Evol. Microbiol.">
        <title>Tumebacillus flagellatus sp. nov., an alpha-amylase/pullulanase-producing bacterium isolated from cassava wastewater.</title>
        <authorList>
            <person name="Wang Q."/>
            <person name="Xie N."/>
            <person name="Qin Y."/>
            <person name="Shen N."/>
            <person name="Zhu J."/>
            <person name="Mi H."/>
            <person name="Huang R."/>
        </authorList>
    </citation>
    <scope>NUCLEOTIDE SEQUENCE [LARGE SCALE GENOMIC DNA]</scope>
    <source>
        <strain evidence="9 10">GST4</strain>
    </source>
</reference>
<feature type="transmembrane region" description="Helical" evidence="7">
    <location>
        <begin position="283"/>
        <end position="301"/>
    </location>
</feature>
<dbReference type="STRING" id="1157490.EL26_09430"/>
<feature type="transmembrane region" description="Helical" evidence="7">
    <location>
        <begin position="137"/>
        <end position="161"/>
    </location>
</feature>
<dbReference type="Proteomes" id="UP000027931">
    <property type="component" value="Unassembled WGS sequence"/>
</dbReference>
<keyword evidence="3" id="KW-1003">Cell membrane</keyword>
<keyword evidence="6 7" id="KW-0472">Membrane</keyword>
<evidence type="ECO:0000256" key="6">
    <source>
        <dbReference type="ARBA" id="ARBA00023136"/>
    </source>
</evidence>
<evidence type="ECO:0000259" key="8">
    <source>
        <dbReference type="PROSITE" id="PS50850"/>
    </source>
</evidence>
<dbReference type="PROSITE" id="PS50850">
    <property type="entry name" value="MFS"/>
    <property type="match status" value="1"/>
</dbReference>
<evidence type="ECO:0000256" key="7">
    <source>
        <dbReference type="SAM" id="Phobius"/>
    </source>
</evidence>
<keyword evidence="4 7" id="KW-0812">Transmembrane</keyword>
<protein>
    <recommendedName>
        <fullName evidence="8">Major facilitator superfamily (MFS) profile domain-containing protein</fullName>
    </recommendedName>
</protein>
<dbReference type="EMBL" id="JMIR01000010">
    <property type="protein sequence ID" value="KEO83623.1"/>
    <property type="molecule type" value="Genomic_DNA"/>
</dbReference>
<evidence type="ECO:0000313" key="9">
    <source>
        <dbReference type="EMBL" id="KEO83623.1"/>
    </source>
</evidence>
<feature type="transmembrane region" description="Helical" evidence="7">
    <location>
        <begin position="253"/>
        <end position="271"/>
    </location>
</feature>
<feature type="transmembrane region" description="Helical" evidence="7">
    <location>
        <begin position="167"/>
        <end position="187"/>
    </location>
</feature>
<feature type="domain" description="Major facilitator superfamily (MFS) profile" evidence="8">
    <location>
        <begin position="1"/>
        <end position="397"/>
    </location>
</feature>
<dbReference type="RefSeq" id="WP_038087071.1">
    <property type="nucleotide sequence ID" value="NZ_JMIR01000010.1"/>
</dbReference>
<dbReference type="InterPro" id="IPR005829">
    <property type="entry name" value="Sugar_transporter_CS"/>
</dbReference>
<dbReference type="InterPro" id="IPR050171">
    <property type="entry name" value="MFS_Transporters"/>
</dbReference>
<comment type="caution">
    <text evidence="9">The sequence shown here is derived from an EMBL/GenBank/DDBJ whole genome shotgun (WGS) entry which is preliminary data.</text>
</comment>
<dbReference type="CDD" id="cd17329">
    <property type="entry name" value="MFS_MdtH_MDR_like"/>
    <property type="match status" value="1"/>
</dbReference>
<comment type="subcellular location">
    <subcellularLocation>
        <location evidence="1">Cell membrane</location>
        <topology evidence="1">Multi-pass membrane protein</topology>
    </subcellularLocation>
</comment>
<dbReference type="PANTHER" id="PTHR23517:SF2">
    <property type="entry name" value="MULTIDRUG RESISTANCE PROTEIN MDTH"/>
    <property type="match status" value="1"/>
</dbReference>
<evidence type="ECO:0000313" key="10">
    <source>
        <dbReference type="Proteomes" id="UP000027931"/>
    </source>
</evidence>
<accession>A0A074LUP6</accession>
<dbReference type="OrthoDB" id="9793283at2"/>
<sequence length="416" mass="44882">MMSSLFGGFDQRIWIRFWGMTLLNVGTFMIRPFLALYLSNGLGAGLGIIGFVLIVRPVGSFFGNLLGGYYADKIGRKPVMIAGLLLDAVSLGGYAMTDSVLWFALLSFVQGFGSSFAEPAVNAMVADVTTEQDRTRAFSLMYMGNNVGCAVGPLLGVSLLLAHPTMLFGIMAAATAAFAAVVGLFIPESKPENIECVSDACKKSQSKIGYGFILQDLKLILFLLGSFVITLGYNQMSSYLPLHLENILPEAAWLYGVMQSLNGILCVVLSMPAARFLSRCNPYHVMNAGGVVYTIGMLILAVNHSAWWMLIGFTVFTLGEIISASVSKKLLADFAPDDMRARYMGASGFSWIAGATIGPLLGGQLMQHFGGQAMLLVFTVVMAVSFPIYRLLWLKRRAELQDPGAAGAKNNLPLTH</sequence>
<feature type="transmembrane region" description="Helical" evidence="7">
    <location>
        <begin position="21"/>
        <end position="38"/>
    </location>
</feature>
<evidence type="ECO:0000256" key="5">
    <source>
        <dbReference type="ARBA" id="ARBA00022989"/>
    </source>
</evidence>
<evidence type="ECO:0000256" key="1">
    <source>
        <dbReference type="ARBA" id="ARBA00004651"/>
    </source>
</evidence>
<evidence type="ECO:0000256" key="3">
    <source>
        <dbReference type="ARBA" id="ARBA00022475"/>
    </source>
</evidence>
<feature type="transmembrane region" description="Helical" evidence="7">
    <location>
        <begin position="44"/>
        <end position="67"/>
    </location>
</feature>